<evidence type="ECO:0000259" key="4">
    <source>
        <dbReference type="PROSITE" id="PS50887"/>
    </source>
</evidence>
<keyword evidence="3" id="KW-0472">Membrane</keyword>
<dbReference type="EC" id="2.7.7.65" evidence="1"/>
<keyword evidence="3" id="KW-0812">Transmembrane</keyword>
<evidence type="ECO:0000256" key="1">
    <source>
        <dbReference type="ARBA" id="ARBA00012528"/>
    </source>
</evidence>
<comment type="caution">
    <text evidence="5">The sequence shown here is derived from an EMBL/GenBank/DDBJ whole genome shotgun (WGS) entry which is preliminary data.</text>
</comment>
<name>A0A117N2T8_RHILI</name>
<feature type="transmembrane region" description="Helical" evidence="3">
    <location>
        <begin position="6"/>
        <end position="27"/>
    </location>
</feature>
<dbReference type="GO" id="GO:0052621">
    <property type="term" value="F:diguanylate cyclase activity"/>
    <property type="evidence" value="ECO:0007669"/>
    <property type="project" value="UniProtKB-EC"/>
</dbReference>
<gene>
    <name evidence="5" type="ORF">AU467_28665</name>
</gene>
<dbReference type="SUPFAM" id="SSF55073">
    <property type="entry name" value="Nucleotide cyclase"/>
    <property type="match status" value="1"/>
</dbReference>
<organism evidence="5 6">
    <name type="scientific">Rhizobium loti</name>
    <name type="common">Mesorhizobium loti</name>
    <dbReference type="NCBI Taxonomy" id="381"/>
    <lineage>
        <taxon>Bacteria</taxon>
        <taxon>Pseudomonadati</taxon>
        <taxon>Pseudomonadota</taxon>
        <taxon>Alphaproteobacteria</taxon>
        <taxon>Hyphomicrobiales</taxon>
        <taxon>Phyllobacteriaceae</taxon>
        <taxon>Mesorhizobium</taxon>
    </lineage>
</organism>
<protein>
    <recommendedName>
        <fullName evidence="1">diguanylate cyclase</fullName>
        <ecNumber evidence="1">2.7.7.65</ecNumber>
    </recommendedName>
</protein>
<dbReference type="Pfam" id="PF00990">
    <property type="entry name" value="GGDEF"/>
    <property type="match status" value="1"/>
</dbReference>
<dbReference type="Gene3D" id="3.30.70.270">
    <property type="match status" value="1"/>
</dbReference>
<feature type="transmembrane region" description="Helical" evidence="3">
    <location>
        <begin position="146"/>
        <end position="170"/>
    </location>
</feature>
<dbReference type="InterPro" id="IPR043128">
    <property type="entry name" value="Rev_trsase/Diguanyl_cyclase"/>
</dbReference>
<dbReference type="InterPro" id="IPR029787">
    <property type="entry name" value="Nucleotide_cyclase"/>
</dbReference>
<sequence>MLDFSSLLLAAALSGTCLSITLFAIWFTEPKARFMPTVACGMLVLVAHVVLFWRYTKDASPWLGQIVLALLSLGFLAICLSAMQYLGFHNYRRAVLPTLAAMAACAAFTYLGFDGIGFQITYAAVTALLAAIGTMFWMKGDHDRRILLVVSFLSGACGVSFALCGLVLLAQGQWVLGAAPDNWAERLNSVVAVACMTGLGALTLSLHHLQAQIELKAETMTDPLTGLMNRRALGELYGDRSFGPFMAVAMFDLDHFKTTNDVFGHPVGDQVLCRFAAVIKKYGRAGVDAFRLGGEEFALVMSRMTPEKAHDLASRIGVAFGTEIVPTHRGPLRSSVSGGMGFGAADGRTLDEVLAEADAALYAAKRGGRNRVVVEKKTGQPDAGPALRSA</sequence>
<evidence type="ECO:0000256" key="3">
    <source>
        <dbReference type="SAM" id="Phobius"/>
    </source>
</evidence>
<dbReference type="InterPro" id="IPR000160">
    <property type="entry name" value="GGDEF_dom"/>
</dbReference>
<comment type="catalytic activity">
    <reaction evidence="2">
        <text>2 GTP = 3',3'-c-di-GMP + 2 diphosphate</text>
        <dbReference type="Rhea" id="RHEA:24898"/>
        <dbReference type="ChEBI" id="CHEBI:33019"/>
        <dbReference type="ChEBI" id="CHEBI:37565"/>
        <dbReference type="ChEBI" id="CHEBI:58805"/>
        <dbReference type="EC" id="2.7.7.65"/>
    </reaction>
</comment>
<proteinExistence type="predicted"/>
<accession>A0A117N2T8</accession>
<dbReference type="PANTHER" id="PTHR45138:SF9">
    <property type="entry name" value="DIGUANYLATE CYCLASE DGCM-RELATED"/>
    <property type="match status" value="1"/>
</dbReference>
<dbReference type="PANTHER" id="PTHR45138">
    <property type="entry name" value="REGULATORY COMPONENTS OF SENSORY TRANSDUCTION SYSTEM"/>
    <property type="match status" value="1"/>
</dbReference>
<evidence type="ECO:0000313" key="5">
    <source>
        <dbReference type="EMBL" id="KUM24923.1"/>
    </source>
</evidence>
<dbReference type="InterPro" id="IPR050469">
    <property type="entry name" value="Diguanylate_Cyclase"/>
</dbReference>
<dbReference type="EMBL" id="LPWA01000127">
    <property type="protein sequence ID" value="KUM24923.1"/>
    <property type="molecule type" value="Genomic_DNA"/>
</dbReference>
<dbReference type="AlphaFoldDB" id="A0A117N2T8"/>
<feature type="transmembrane region" description="Helical" evidence="3">
    <location>
        <begin position="94"/>
        <end position="113"/>
    </location>
</feature>
<evidence type="ECO:0000256" key="2">
    <source>
        <dbReference type="ARBA" id="ARBA00034247"/>
    </source>
</evidence>
<dbReference type="GO" id="GO:1902201">
    <property type="term" value="P:negative regulation of bacterial-type flagellum-dependent cell motility"/>
    <property type="evidence" value="ECO:0007669"/>
    <property type="project" value="TreeGrafter"/>
</dbReference>
<feature type="domain" description="GGDEF" evidence="4">
    <location>
        <begin position="244"/>
        <end position="377"/>
    </location>
</feature>
<dbReference type="CDD" id="cd01949">
    <property type="entry name" value="GGDEF"/>
    <property type="match status" value="1"/>
</dbReference>
<feature type="transmembrane region" description="Helical" evidence="3">
    <location>
        <begin position="34"/>
        <end position="56"/>
    </location>
</feature>
<feature type="transmembrane region" description="Helical" evidence="3">
    <location>
        <begin position="62"/>
        <end position="82"/>
    </location>
</feature>
<evidence type="ECO:0000313" key="6">
    <source>
        <dbReference type="Proteomes" id="UP000053176"/>
    </source>
</evidence>
<dbReference type="Proteomes" id="UP000053176">
    <property type="component" value="Unassembled WGS sequence"/>
</dbReference>
<reference evidence="5 6" key="1">
    <citation type="submission" date="2015-12" db="EMBL/GenBank/DDBJ databases">
        <title>Draft genome sequence of Mesorhizobium sp. UFLA 01-765, a multitolerant efficient symbiont and plant-growth promoting strain isolated from Zn-mining soil using Leucaena leucocephala as a trap plant.</title>
        <authorList>
            <person name="Rangel W.M."/>
            <person name="Thijs S."/>
            <person name="Longatti S.M."/>
            <person name="Moreira F.M."/>
            <person name="Weyens N."/>
            <person name="Vangronsveld J."/>
            <person name="Van Hamme J.D."/>
            <person name="Bottos E.M."/>
            <person name="Rineau F."/>
        </authorList>
    </citation>
    <scope>NUCLEOTIDE SEQUENCE [LARGE SCALE GENOMIC DNA]</scope>
    <source>
        <strain evidence="5 6">UFLA 01-765</strain>
    </source>
</reference>
<keyword evidence="3" id="KW-1133">Transmembrane helix</keyword>
<dbReference type="NCBIfam" id="TIGR00254">
    <property type="entry name" value="GGDEF"/>
    <property type="match status" value="1"/>
</dbReference>
<dbReference type="GO" id="GO:0005886">
    <property type="term" value="C:plasma membrane"/>
    <property type="evidence" value="ECO:0007669"/>
    <property type="project" value="TreeGrafter"/>
</dbReference>
<feature type="transmembrane region" description="Helical" evidence="3">
    <location>
        <begin position="119"/>
        <end position="137"/>
    </location>
</feature>
<dbReference type="OrthoDB" id="9812260at2"/>
<dbReference type="SMART" id="SM00267">
    <property type="entry name" value="GGDEF"/>
    <property type="match status" value="1"/>
</dbReference>
<dbReference type="PROSITE" id="PS50887">
    <property type="entry name" value="GGDEF"/>
    <property type="match status" value="1"/>
</dbReference>
<dbReference type="GO" id="GO:0043709">
    <property type="term" value="P:cell adhesion involved in single-species biofilm formation"/>
    <property type="evidence" value="ECO:0007669"/>
    <property type="project" value="TreeGrafter"/>
</dbReference>
<feature type="transmembrane region" description="Helical" evidence="3">
    <location>
        <begin position="190"/>
        <end position="209"/>
    </location>
</feature>